<evidence type="ECO:0000256" key="1">
    <source>
        <dbReference type="ARBA" id="ARBA00004123"/>
    </source>
</evidence>
<dbReference type="Proteomes" id="UP000887566">
    <property type="component" value="Unplaced"/>
</dbReference>
<dbReference type="InterPro" id="IPR001356">
    <property type="entry name" value="HD"/>
</dbReference>
<feature type="domain" description="Homeobox" evidence="5">
    <location>
        <begin position="413"/>
        <end position="467"/>
    </location>
</feature>
<dbReference type="SMART" id="SM00389">
    <property type="entry name" value="HOX"/>
    <property type="match status" value="1"/>
</dbReference>
<dbReference type="GO" id="GO:0000978">
    <property type="term" value="F:RNA polymerase II cis-regulatory region sequence-specific DNA binding"/>
    <property type="evidence" value="ECO:0007669"/>
    <property type="project" value="TreeGrafter"/>
</dbReference>
<comment type="subcellular location">
    <subcellularLocation>
        <location evidence="1 2 3">Nucleus</location>
    </subcellularLocation>
</comment>
<dbReference type="GO" id="GO:0000981">
    <property type="term" value="F:DNA-binding transcription factor activity, RNA polymerase II-specific"/>
    <property type="evidence" value="ECO:0007669"/>
    <property type="project" value="TreeGrafter"/>
</dbReference>
<accession>A0A914V748</accession>
<dbReference type="InterPro" id="IPR009057">
    <property type="entry name" value="Homeodomain-like_sf"/>
</dbReference>
<feature type="compositionally biased region" description="Acidic residues" evidence="4">
    <location>
        <begin position="382"/>
        <end position="406"/>
    </location>
</feature>
<keyword evidence="6" id="KW-1185">Reference proteome</keyword>
<evidence type="ECO:0000256" key="4">
    <source>
        <dbReference type="SAM" id="MobiDB-lite"/>
    </source>
</evidence>
<dbReference type="PANTHER" id="PTHR24340">
    <property type="entry name" value="HOMEOBOX PROTEIN NKX"/>
    <property type="match status" value="1"/>
</dbReference>
<dbReference type="PROSITE" id="PS50071">
    <property type="entry name" value="HOMEOBOX_2"/>
    <property type="match status" value="1"/>
</dbReference>
<dbReference type="PANTHER" id="PTHR24340:SF82">
    <property type="entry name" value="HOMEOBOX PROTEIN VND"/>
    <property type="match status" value="1"/>
</dbReference>
<dbReference type="Gene3D" id="1.10.10.60">
    <property type="entry name" value="Homeodomain-like"/>
    <property type="match status" value="1"/>
</dbReference>
<proteinExistence type="predicted"/>
<feature type="compositionally biased region" description="Polar residues" evidence="4">
    <location>
        <begin position="350"/>
        <end position="365"/>
    </location>
</feature>
<reference evidence="7" key="1">
    <citation type="submission" date="2022-11" db="UniProtKB">
        <authorList>
            <consortium name="WormBaseParasite"/>
        </authorList>
    </citation>
    <scope>IDENTIFICATION</scope>
</reference>
<dbReference type="AlphaFoldDB" id="A0A914V748"/>
<dbReference type="GO" id="GO:0005634">
    <property type="term" value="C:nucleus"/>
    <property type="evidence" value="ECO:0007669"/>
    <property type="project" value="UniProtKB-SubCell"/>
</dbReference>
<feature type="region of interest" description="Disordered" evidence="4">
    <location>
        <begin position="122"/>
        <end position="215"/>
    </location>
</feature>
<organism evidence="6 7">
    <name type="scientific">Plectus sambesii</name>
    <dbReference type="NCBI Taxonomy" id="2011161"/>
    <lineage>
        <taxon>Eukaryota</taxon>
        <taxon>Metazoa</taxon>
        <taxon>Ecdysozoa</taxon>
        <taxon>Nematoda</taxon>
        <taxon>Chromadorea</taxon>
        <taxon>Plectida</taxon>
        <taxon>Plectina</taxon>
        <taxon>Plectoidea</taxon>
        <taxon>Plectidae</taxon>
        <taxon>Plectus</taxon>
    </lineage>
</organism>
<name>A0A914V748_9BILA</name>
<dbReference type="CDD" id="cd00086">
    <property type="entry name" value="homeodomain"/>
    <property type="match status" value="1"/>
</dbReference>
<feature type="region of interest" description="Disordered" evidence="4">
    <location>
        <begin position="346"/>
        <end position="417"/>
    </location>
</feature>
<dbReference type="InterPro" id="IPR050394">
    <property type="entry name" value="Homeobox_NK-like"/>
</dbReference>
<evidence type="ECO:0000256" key="2">
    <source>
        <dbReference type="PROSITE-ProRule" id="PRU00108"/>
    </source>
</evidence>
<dbReference type="WBParaSite" id="PSAMB.scaffold1529size30424.g13627.t1">
    <property type="protein sequence ID" value="PSAMB.scaffold1529size30424.g13627.t1"/>
    <property type="gene ID" value="PSAMB.scaffold1529size30424.g13627"/>
</dbReference>
<dbReference type="SUPFAM" id="SSF46689">
    <property type="entry name" value="Homeodomain-like"/>
    <property type="match status" value="1"/>
</dbReference>
<keyword evidence="2 3" id="KW-0238">DNA-binding</keyword>
<keyword evidence="2 3" id="KW-0371">Homeobox</keyword>
<evidence type="ECO:0000259" key="5">
    <source>
        <dbReference type="PROSITE" id="PS50071"/>
    </source>
</evidence>
<protein>
    <submittedName>
        <fullName evidence="7">Homeobox domain-containing protein</fullName>
    </submittedName>
</protein>
<dbReference type="Pfam" id="PF00046">
    <property type="entry name" value="Homeodomain"/>
    <property type="match status" value="1"/>
</dbReference>
<evidence type="ECO:0000313" key="6">
    <source>
        <dbReference type="Proteomes" id="UP000887566"/>
    </source>
</evidence>
<feature type="compositionally biased region" description="Basic and acidic residues" evidence="4">
    <location>
        <begin position="201"/>
        <end position="215"/>
    </location>
</feature>
<dbReference type="GO" id="GO:0030154">
    <property type="term" value="P:cell differentiation"/>
    <property type="evidence" value="ECO:0007669"/>
    <property type="project" value="TreeGrafter"/>
</dbReference>
<sequence>MRQGGMCPSARSLATLPDDHRRALLFSLAATRSGCEDGWVTVAAVASKPTESRVELSWWAVRATRELPLNAPRVLPQPADRPRGRIPSRVFCLPAVGRDRPSRCCLTHFKWWRSAPRFGRPACCNGSPTGPDQPTSKRKRTAPMLTPDRPSTESPARTGGGVDVGDARGAQPSASARYSPHSRRQAVGGERRDSFSVAELLSDRREPKRSSRPADELVRSALCLRELQALHPSLQVASQLCRIMFAAAAAQAATAQQPAASFPSNNNSNGNSVAGVGAPAQQQHQAGVLQSDPLAAFGQHSMLAAPDDSATAGGVHHSHHHHDPRALRTTRSPHPRQLAFPRIFLRRSPALQQSQLGGNDSTDSTAGGERLKSSLSGGSDGAGDDDIAEAIEVDDEEGADDGEPETNPDGTRKKRRKRRVLFTKAQTYELERRFRQQRYLSAPEREQLAMQIRLTPTQVKIWFQNHR</sequence>
<keyword evidence="2 3" id="KW-0539">Nucleus</keyword>
<feature type="region of interest" description="Disordered" evidence="4">
    <location>
        <begin position="305"/>
        <end position="334"/>
    </location>
</feature>
<feature type="compositionally biased region" description="Low complexity" evidence="4">
    <location>
        <begin position="259"/>
        <end position="278"/>
    </location>
</feature>
<evidence type="ECO:0000256" key="3">
    <source>
        <dbReference type="RuleBase" id="RU000682"/>
    </source>
</evidence>
<evidence type="ECO:0000313" key="7">
    <source>
        <dbReference type="WBParaSite" id="PSAMB.scaffold1529size30424.g13627.t1"/>
    </source>
</evidence>
<feature type="region of interest" description="Disordered" evidence="4">
    <location>
        <begin position="259"/>
        <end position="287"/>
    </location>
</feature>